<name>A0A024HDG7_PSEKB</name>
<dbReference type="GO" id="GO:0016791">
    <property type="term" value="F:phosphatase activity"/>
    <property type="evidence" value="ECO:0007669"/>
    <property type="project" value="TreeGrafter"/>
</dbReference>
<dbReference type="RefSeq" id="WP_043250523.1">
    <property type="nucleotide sequence ID" value="NZ_HG322950.1"/>
</dbReference>
<dbReference type="HOGENOM" id="CLU_033323_8_2_6"/>
<dbReference type="SUPFAM" id="SSF53254">
    <property type="entry name" value="Phosphoglycerate mutase-like"/>
    <property type="match status" value="1"/>
</dbReference>
<dbReference type="InterPro" id="IPR050275">
    <property type="entry name" value="PGM_Phosphatase"/>
</dbReference>
<keyword evidence="2" id="KW-1185">Reference proteome</keyword>
<dbReference type="PATRIC" id="fig|1301098.3.peg.1568"/>
<dbReference type="KEGG" id="pkc:PKB_1575"/>
<dbReference type="PANTHER" id="PTHR48100">
    <property type="entry name" value="BROAD-SPECIFICITY PHOSPHATASE YOR283W-RELATED"/>
    <property type="match status" value="1"/>
</dbReference>
<dbReference type="EMBL" id="HG322950">
    <property type="protein sequence ID" value="CDF82936.1"/>
    <property type="molecule type" value="Genomic_DNA"/>
</dbReference>
<dbReference type="SMART" id="SM00855">
    <property type="entry name" value="PGAM"/>
    <property type="match status" value="1"/>
</dbReference>
<evidence type="ECO:0000313" key="2">
    <source>
        <dbReference type="Proteomes" id="UP000025241"/>
    </source>
</evidence>
<protein>
    <submittedName>
        <fullName evidence="1">Fructose-2,6-bisphosphatase</fullName>
    </submittedName>
</protein>
<gene>
    <name evidence="1" type="ORF">PKB_1575</name>
</gene>
<dbReference type="PANTHER" id="PTHR48100:SF1">
    <property type="entry name" value="HISTIDINE PHOSPHATASE FAMILY PROTEIN-RELATED"/>
    <property type="match status" value="1"/>
</dbReference>
<dbReference type="GO" id="GO:0005737">
    <property type="term" value="C:cytoplasm"/>
    <property type="evidence" value="ECO:0007669"/>
    <property type="project" value="TreeGrafter"/>
</dbReference>
<organism evidence="1 2">
    <name type="scientific">Pseudomonas knackmussii (strain DSM 6978 / CCUG 54928 / LMG 23759 / B13)</name>
    <dbReference type="NCBI Taxonomy" id="1301098"/>
    <lineage>
        <taxon>Bacteria</taxon>
        <taxon>Pseudomonadati</taxon>
        <taxon>Pseudomonadota</taxon>
        <taxon>Gammaproteobacteria</taxon>
        <taxon>Pseudomonadales</taxon>
        <taxon>Pseudomonadaceae</taxon>
        <taxon>Pseudomonas</taxon>
    </lineage>
</organism>
<dbReference type="Proteomes" id="UP000025241">
    <property type="component" value="Chromosome I"/>
</dbReference>
<dbReference type="PIRSF" id="PIRSF000709">
    <property type="entry name" value="6PFK_2-Ptase"/>
    <property type="match status" value="1"/>
</dbReference>
<sequence length="202" mass="22031">MSLRLDLLRHGETELGGGFRGRLDDELTAQGWAQMRAGIGDARPWDALVSSPLRRCAAFAERLAADSGLPLQLEADLRELDFGEWEGLCAATLMESDGEALARFWADPYAFHPPGGEPLPAFEARVDAALQRLYAAHAGQHLLLLTHGGVMRLLGARAQGLAREQLLQVSVAHGELLRLRVEPRAGGWDIRPVEPEDASTPR</sequence>
<dbReference type="CDD" id="cd07067">
    <property type="entry name" value="HP_PGM_like"/>
    <property type="match status" value="1"/>
</dbReference>
<dbReference type="InterPro" id="IPR013078">
    <property type="entry name" value="His_Pase_superF_clade-1"/>
</dbReference>
<accession>A0A024HDG7</accession>
<dbReference type="STRING" id="1301098.PKB_1575"/>
<reference evidence="1 2" key="1">
    <citation type="submission" date="2013-03" db="EMBL/GenBank/DDBJ databases">
        <authorList>
            <person name="Linke B."/>
        </authorList>
    </citation>
    <scope>NUCLEOTIDE SEQUENCE [LARGE SCALE GENOMIC DNA]</scope>
    <source>
        <strain evidence="1 2">B13</strain>
    </source>
</reference>
<dbReference type="OrthoDB" id="9783269at2"/>
<dbReference type="Gene3D" id="3.40.50.1240">
    <property type="entry name" value="Phosphoglycerate mutase-like"/>
    <property type="match status" value="1"/>
</dbReference>
<reference evidence="1 2" key="2">
    <citation type="submission" date="2014-05" db="EMBL/GenBank/DDBJ databases">
        <title>Genome sequence of the 3-chlorobenzoate degrading bacterium Pseudomonas knackmussii B13 shows multiple evidence for horizontal gene transfer.</title>
        <authorList>
            <person name="Miyazaki R."/>
            <person name="Bertelli C."/>
            <person name="Falquet L."/>
            <person name="Robinson-Rechavi M."/>
            <person name="Gharib W."/>
            <person name="Roy S."/>
            <person name="Van der Meer J.R."/>
        </authorList>
    </citation>
    <scope>NUCLEOTIDE SEQUENCE [LARGE SCALE GENOMIC DNA]</scope>
    <source>
        <strain evidence="1 2">B13</strain>
    </source>
</reference>
<dbReference type="Pfam" id="PF00300">
    <property type="entry name" value="His_Phos_1"/>
    <property type="match status" value="1"/>
</dbReference>
<dbReference type="AlphaFoldDB" id="A0A024HDG7"/>
<dbReference type="InterPro" id="IPR029033">
    <property type="entry name" value="His_PPase_superfam"/>
</dbReference>
<evidence type="ECO:0000313" key="1">
    <source>
        <dbReference type="EMBL" id="CDF82936.1"/>
    </source>
</evidence>
<dbReference type="eggNOG" id="COG0406">
    <property type="taxonomic scope" value="Bacteria"/>
</dbReference>
<proteinExistence type="predicted"/>